<evidence type="ECO:0000256" key="1">
    <source>
        <dbReference type="SAM" id="Phobius"/>
    </source>
</evidence>
<name>A0A2P2PZM3_RHIMU</name>
<keyword evidence="1" id="KW-0812">Transmembrane</keyword>
<keyword evidence="1" id="KW-1133">Transmembrane helix</keyword>
<dbReference type="EMBL" id="GGEC01079697">
    <property type="protein sequence ID" value="MBX60181.1"/>
    <property type="molecule type" value="Transcribed_RNA"/>
</dbReference>
<organism evidence="2">
    <name type="scientific">Rhizophora mucronata</name>
    <name type="common">Asiatic mangrove</name>
    <dbReference type="NCBI Taxonomy" id="61149"/>
    <lineage>
        <taxon>Eukaryota</taxon>
        <taxon>Viridiplantae</taxon>
        <taxon>Streptophyta</taxon>
        <taxon>Embryophyta</taxon>
        <taxon>Tracheophyta</taxon>
        <taxon>Spermatophyta</taxon>
        <taxon>Magnoliopsida</taxon>
        <taxon>eudicotyledons</taxon>
        <taxon>Gunneridae</taxon>
        <taxon>Pentapetalae</taxon>
        <taxon>rosids</taxon>
        <taxon>fabids</taxon>
        <taxon>Malpighiales</taxon>
        <taxon>Rhizophoraceae</taxon>
        <taxon>Rhizophora</taxon>
    </lineage>
</organism>
<keyword evidence="1" id="KW-0472">Membrane</keyword>
<feature type="transmembrane region" description="Helical" evidence="1">
    <location>
        <begin position="20"/>
        <end position="43"/>
    </location>
</feature>
<sequence length="46" mass="5155">MCPLGRNGFAAGSDLLLRTWYFFCRTVSSSFCLICIAISQVTFTEK</sequence>
<protein>
    <submittedName>
        <fullName evidence="2">Uncharacterized protein</fullName>
    </submittedName>
</protein>
<dbReference type="AlphaFoldDB" id="A0A2P2PZM3"/>
<proteinExistence type="predicted"/>
<reference evidence="2" key="1">
    <citation type="submission" date="2018-02" db="EMBL/GenBank/DDBJ databases">
        <title>Rhizophora mucronata_Transcriptome.</title>
        <authorList>
            <person name="Meera S.P."/>
            <person name="Sreeshan A."/>
            <person name="Augustine A."/>
        </authorList>
    </citation>
    <scope>NUCLEOTIDE SEQUENCE</scope>
    <source>
        <tissue evidence="2">Leaf</tissue>
    </source>
</reference>
<accession>A0A2P2PZM3</accession>
<evidence type="ECO:0000313" key="2">
    <source>
        <dbReference type="EMBL" id="MBX60181.1"/>
    </source>
</evidence>